<evidence type="ECO:0000256" key="6">
    <source>
        <dbReference type="ARBA" id="ARBA00022764"/>
    </source>
</evidence>
<dbReference type="SUPFAM" id="SSF51445">
    <property type="entry name" value="(Trans)glycosidases"/>
    <property type="match status" value="1"/>
</dbReference>
<keyword evidence="6" id="KW-0574">Periplasm</keyword>
<comment type="catalytic activity">
    <reaction evidence="1">
        <text>Hydrolysis of terminal, non-reducing beta-D-glucosyl residues with release of beta-D-glucose.</text>
        <dbReference type="EC" id="3.2.1.21"/>
    </reaction>
</comment>
<dbReference type="Gene3D" id="3.20.20.300">
    <property type="entry name" value="Glycoside hydrolase, family 3, N-terminal domain"/>
    <property type="match status" value="1"/>
</dbReference>
<dbReference type="Pfam" id="PF00933">
    <property type="entry name" value="Glyco_hydro_3"/>
    <property type="match status" value="1"/>
</dbReference>
<evidence type="ECO:0000313" key="13">
    <source>
        <dbReference type="EMBL" id="RHG68785.1"/>
    </source>
</evidence>
<dbReference type="InterPro" id="IPR017853">
    <property type="entry name" value="GH"/>
</dbReference>
<evidence type="ECO:0000259" key="12">
    <source>
        <dbReference type="SMART" id="SM01217"/>
    </source>
</evidence>
<dbReference type="PANTHER" id="PTHR30620:SF16">
    <property type="entry name" value="LYSOSOMAL BETA GLUCOSIDASE"/>
    <property type="match status" value="1"/>
</dbReference>
<dbReference type="InterPro" id="IPR036881">
    <property type="entry name" value="Glyco_hydro_3_C_sf"/>
</dbReference>
<name>A0A3R6DRS0_9BACT</name>
<evidence type="ECO:0000313" key="14">
    <source>
        <dbReference type="Proteomes" id="UP000286501"/>
    </source>
</evidence>
<dbReference type="NCBIfam" id="NF011678">
    <property type="entry name" value="PRK15098.1"/>
    <property type="match status" value="1"/>
</dbReference>
<dbReference type="Proteomes" id="UP000286501">
    <property type="component" value="Unassembled WGS sequence"/>
</dbReference>
<dbReference type="PRINTS" id="PR00133">
    <property type="entry name" value="GLHYDRLASE3"/>
</dbReference>
<dbReference type="Gene3D" id="2.60.40.10">
    <property type="entry name" value="Immunoglobulins"/>
    <property type="match status" value="1"/>
</dbReference>
<dbReference type="FunFam" id="3.40.50.1700:FF:000004">
    <property type="entry name" value="Periplasmic beta-glucosidase"/>
    <property type="match status" value="1"/>
</dbReference>
<dbReference type="InterPro" id="IPR051915">
    <property type="entry name" value="Cellulose_Degrad_GH3"/>
</dbReference>
<dbReference type="FunFam" id="3.20.20.300:FF:000005">
    <property type="entry name" value="Periplasmic beta-glucosidase"/>
    <property type="match status" value="1"/>
</dbReference>
<comment type="similarity">
    <text evidence="3 10">Belongs to the glycosyl hydrolase 3 family.</text>
</comment>
<dbReference type="InterPro" id="IPR013783">
    <property type="entry name" value="Ig-like_fold"/>
</dbReference>
<gene>
    <name evidence="13" type="ORF">DW250_01950</name>
</gene>
<dbReference type="InterPro" id="IPR019800">
    <property type="entry name" value="Glyco_hydro_3_AS"/>
</dbReference>
<dbReference type="RefSeq" id="WP_118200174.1">
    <property type="nucleotide sequence ID" value="NZ_QRIE01000020.1"/>
</dbReference>
<evidence type="ECO:0000256" key="9">
    <source>
        <dbReference type="ARBA" id="ARBA00067498"/>
    </source>
</evidence>
<evidence type="ECO:0000256" key="10">
    <source>
        <dbReference type="RuleBase" id="RU361161"/>
    </source>
</evidence>
<evidence type="ECO:0000256" key="4">
    <source>
        <dbReference type="ARBA" id="ARBA00012744"/>
    </source>
</evidence>
<comment type="caution">
    <text evidence="13">The sequence shown here is derived from an EMBL/GenBank/DDBJ whole genome shotgun (WGS) entry which is preliminary data.</text>
</comment>
<dbReference type="EC" id="3.2.1.21" evidence="4"/>
<keyword evidence="8 10" id="KW-0326">Glycosidase</keyword>
<sequence length="789" mass="86597">MRTALLSLTFLLAGSMAAPAFAHTAAPKKKVTATTKKGKILPMKEYIDQLMAKMTLQEKIGQLNLMVAGDITTGGALDTQVGSDIAQGNMGGVFNIKGLDKIKALQEIAIKNSRLGIPLLVGMDVIHGYETMFPIPLALSCSWDTEAMKKVGEVSAKEASADGINWTFSPMVDIALDARWGRISEGNGEDPYLSGVMGAAMTQGYQGVDMRTEEILRANRIMACLKHFALYGGVESGKEYNTVDMSRVRMMNQYLPPYEAVVKAGVGSVMSSFNLIDYIPATANKWMMTDVLRKQWGFNGFVVTDYASIAEILQHGTAKDIQEASEQALKAGTDMDMCSNAFVKHLAKSIAEGKVSEEDVNIACRRILEAKYKLGLFSDPYRYCNTKRSKSEIYTAENRQAARDVAAETFVLLKNEGNILPLKKEGKIALIGPLADTRNNIAGTWSVAQEPSKYTTIKEAMEHALAGKATLLYAQGSNIWRNKELQQNGEFGKPINWGNEAEMKAEALKIAKEADVIICAMGESAEMSGECGSRTNLEMPDVQRELLAELLKTGKPVVLLNFAGRPTVLTWEKAHVPAIMNVWFGGSEMGDALCDVIFGDKSPSGKLTTSMPKTTGQEPLYYNHQNTGRPVPDDNEKFAKFASNCLDVSNGPLYPFGYGLSYTYFSYSNFRLSSQEAGISNEEATEWKDGKKITASVTVKNNGSRDADEIVQLYIRDMVASISRPVKELKGFQRIHLAVGESKEVSFDITPDMLKFYNVDLKHVIEPGDFQIMIGTNSKDVKTMKLSVK</sequence>
<keyword evidence="5 11" id="KW-0732">Signal</keyword>
<organism evidence="13 14">
    <name type="scientific">Segatella copri</name>
    <dbReference type="NCBI Taxonomy" id="165179"/>
    <lineage>
        <taxon>Bacteria</taxon>
        <taxon>Pseudomonadati</taxon>
        <taxon>Bacteroidota</taxon>
        <taxon>Bacteroidia</taxon>
        <taxon>Bacteroidales</taxon>
        <taxon>Prevotellaceae</taxon>
        <taxon>Segatella</taxon>
    </lineage>
</organism>
<dbReference type="Pfam" id="PF01915">
    <property type="entry name" value="Glyco_hydro_3_C"/>
    <property type="match status" value="1"/>
</dbReference>
<dbReference type="AlphaFoldDB" id="A0A3R6DRS0"/>
<dbReference type="InterPro" id="IPR036962">
    <property type="entry name" value="Glyco_hydro_3_N_sf"/>
</dbReference>
<evidence type="ECO:0000256" key="3">
    <source>
        <dbReference type="ARBA" id="ARBA00005336"/>
    </source>
</evidence>
<dbReference type="InterPro" id="IPR001764">
    <property type="entry name" value="Glyco_hydro_3_N"/>
</dbReference>
<evidence type="ECO:0000256" key="7">
    <source>
        <dbReference type="ARBA" id="ARBA00022801"/>
    </source>
</evidence>
<feature type="signal peptide" evidence="11">
    <location>
        <begin position="1"/>
        <end position="22"/>
    </location>
</feature>
<dbReference type="Pfam" id="PF14310">
    <property type="entry name" value="Fn3-like"/>
    <property type="match status" value="1"/>
</dbReference>
<evidence type="ECO:0000256" key="1">
    <source>
        <dbReference type="ARBA" id="ARBA00000448"/>
    </source>
</evidence>
<evidence type="ECO:0000256" key="5">
    <source>
        <dbReference type="ARBA" id="ARBA00022729"/>
    </source>
</evidence>
<evidence type="ECO:0000256" key="8">
    <source>
        <dbReference type="ARBA" id="ARBA00023295"/>
    </source>
</evidence>
<feature type="domain" description="Fibronectin type III-like" evidence="12">
    <location>
        <begin position="709"/>
        <end position="778"/>
    </location>
</feature>
<protein>
    <recommendedName>
        <fullName evidence="9">Periplasmic beta-glucosidase</fullName>
        <ecNumber evidence="4">3.2.1.21</ecNumber>
    </recommendedName>
</protein>
<feature type="chain" id="PRO_5043187608" description="Periplasmic beta-glucosidase" evidence="11">
    <location>
        <begin position="23"/>
        <end position="789"/>
    </location>
</feature>
<dbReference type="SUPFAM" id="SSF52279">
    <property type="entry name" value="Beta-D-glucan exohydrolase, C-terminal domain"/>
    <property type="match status" value="1"/>
</dbReference>
<dbReference type="GO" id="GO:0009251">
    <property type="term" value="P:glucan catabolic process"/>
    <property type="evidence" value="ECO:0007669"/>
    <property type="project" value="TreeGrafter"/>
</dbReference>
<evidence type="ECO:0000256" key="11">
    <source>
        <dbReference type="SAM" id="SignalP"/>
    </source>
</evidence>
<dbReference type="InterPro" id="IPR026891">
    <property type="entry name" value="Fn3-like"/>
</dbReference>
<accession>A0A3R6DRS0</accession>
<comment type="subcellular location">
    <subcellularLocation>
        <location evidence="2">Periplasm</location>
    </subcellularLocation>
</comment>
<reference evidence="13 14" key="1">
    <citation type="submission" date="2018-08" db="EMBL/GenBank/DDBJ databases">
        <title>A genome reference for cultivated species of the human gut microbiota.</title>
        <authorList>
            <person name="Zou Y."/>
            <person name="Xue W."/>
            <person name="Luo G."/>
        </authorList>
    </citation>
    <scope>NUCLEOTIDE SEQUENCE [LARGE SCALE GENOMIC DNA]</scope>
    <source>
        <strain evidence="13 14">AM22-1</strain>
    </source>
</reference>
<dbReference type="EMBL" id="QRIN01000005">
    <property type="protein sequence ID" value="RHG68785.1"/>
    <property type="molecule type" value="Genomic_DNA"/>
</dbReference>
<keyword evidence="7 10" id="KW-0378">Hydrolase</keyword>
<evidence type="ECO:0000256" key="2">
    <source>
        <dbReference type="ARBA" id="ARBA00004418"/>
    </source>
</evidence>
<dbReference type="GO" id="GO:0042597">
    <property type="term" value="C:periplasmic space"/>
    <property type="evidence" value="ECO:0007669"/>
    <property type="project" value="UniProtKB-SubCell"/>
</dbReference>
<dbReference type="GO" id="GO:0008422">
    <property type="term" value="F:beta-glucosidase activity"/>
    <property type="evidence" value="ECO:0007669"/>
    <property type="project" value="UniProtKB-EC"/>
</dbReference>
<dbReference type="SMART" id="SM01217">
    <property type="entry name" value="Fn3_like"/>
    <property type="match status" value="1"/>
</dbReference>
<dbReference type="PROSITE" id="PS00775">
    <property type="entry name" value="GLYCOSYL_HYDROL_F3"/>
    <property type="match status" value="1"/>
</dbReference>
<dbReference type="Gene3D" id="3.40.50.1700">
    <property type="entry name" value="Glycoside hydrolase family 3 C-terminal domain"/>
    <property type="match status" value="1"/>
</dbReference>
<dbReference type="PANTHER" id="PTHR30620">
    <property type="entry name" value="PERIPLASMIC BETA-GLUCOSIDASE-RELATED"/>
    <property type="match status" value="1"/>
</dbReference>
<proteinExistence type="inferred from homology"/>
<dbReference type="InterPro" id="IPR002772">
    <property type="entry name" value="Glyco_hydro_3_C"/>
</dbReference>
<dbReference type="FunFam" id="2.60.40.10:FF:000495">
    <property type="entry name" value="Periplasmic beta-glucosidase"/>
    <property type="match status" value="1"/>
</dbReference>